<dbReference type="PROSITE" id="PS50082">
    <property type="entry name" value="WD_REPEATS_2"/>
    <property type="match status" value="2"/>
</dbReference>
<dbReference type="GeneTree" id="ENSGT00940000158003"/>
<dbReference type="CDD" id="cd00200">
    <property type="entry name" value="WD40"/>
    <property type="match status" value="1"/>
</dbReference>
<keyword evidence="1" id="KW-0853">WD repeat</keyword>
<dbReference type="InterPro" id="IPR051075">
    <property type="entry name" value="SCF_subunit_WD-repeat"/>
</dbReference>
<sequence length="748" mass="84411">MLVGKSRIKDGPLMSAGSLCMCGMCPCCAFAAKPPGLIRCLWKVSDEFKRRFLMDLLLRCRNIKILEGIQRVLSVTSWTLFTYTRSPTSPQHKDRAPTGKPFGLDLKKIWDWFNSSTEWLKLLYLCRLFSFCDSELLCMVANLTRVLLVRQKRGFLQCNGKKNTTRGPISSSDFNVIRNNEDGDSEDPALMVVPGSLKSVSGVSRYRDFISCLHVNLSKRILAAYAPIKTKTVQMEERNVYCSAYFTTVLVDKVDPSRVLDYRGGSFMAVGSKDRVVNLLYVTSRAKSVSVLKGHVGSIRVVLLCEERDLLISGSCDSSIRCWNLKTDSCVMMLYGHTGTVNCLDVYADRLVSGAKDCVVKVWSLQTGKQFEDLNFKHPCPIQCVKINRTTVYSGCNRGIIKVWNMETAALIRVIDAHKNSVKCLFLDEWHLLSADSKGQVKAWSTNCDVKECLMTFNHPKEVKSMTLMYLRVITGCADGRIRVLNFLTGDCVREIKAEAETGRILGREDVVAQDHTKKVASIGSKMLNFNIKKPERSELLHHACLDDCKERSKSAPESVMRSEKAASERMRKRGLHHPLTRDSIHLRVNAMQRARCTDEVSVNMERNARLRDSWGPETSKSQTSPPELPQDAHLRRPKTCVPILKPAVSQSVTRPVQGRVQCHSADTRRPIRRLSGFIKSAAEEPRAPEGVFTTRSFPHSERDMKTRTSLPRISPVSPIRERGGFRLISEKQQEDCIRAKRKLMKSC</sequence>
<accession>A0A3Q3H0B4</accession>
<evidence type="ECO:0000313" key="4">
    <source>
        <dbReference type="Proteomes" id="UP000261660"/>
    </source>
</evidence>
<dbReference type="InterPro" id="IPR036322">
    <property type="entry name" value="WD40_repeat_dom_sf"/>
</dbReference>
<dbReference type="InterPro" id="IPR001680">
    <property type="entry name" value="WD40_rpt"/>
</dbReference>
<dbReference type="FunCoup" id="A0A3Q3H0B4">
    <property type="interactions" value="530"/>
</dbReference>
<dbReference type="SUPFAM" id="SSF50978">
    <property type="entry name" value="WD40 repeat-like"/>
    <property type="match status" value="1"/>
</dbReference>
<dbReference type="InterPro" id="IPR015943">
    <property type="entry name" value="WD40/YVTN_repeat-like_dom_sf"/>
</dbReference>
<evidence type="ECO:0000313" key="3">
    <source>
        <dbReference type="Ensembl" id="ENSLBEP00000037284.1"/>
    </source>
</evidence>
<feature type="repeat" description="WD" evidence="1">
    <location>
        <begin position="334"/>
        <end position="373"/>
    </location>
</feature>
<reference evidence="3" key="2">
    <citation type="submission" date="2025-09" db="UniProtKB">
        <authorList>
            <consortium name="Ensembl"/>
        </authorList>
    </citation>
    <scope>IDENTIFICATION</scope>
</reference>
<feature type="compositionally biased region" description="Basic and acidic residues" evidence="2">
    <location>
        <begin position="552"/>
        <end position="570"/>
    </location>
</feature>
<feature type="region of interest" description="Disordered" evidence="2">
    <location>
        <begin position="552"/>
        <end position="574"/>
    </location>
</feature>
<evidence type="ECO:0000256" key="2">
    <source>
        <dbReference type="SAM" id="MobiDB-lite"/>
    </source>
</evidence>
<dbReference type="AlphaFoldDB" id="A0A3Q3H0B4"/>
<evidence type="ECO:0000256" key="1">
    <source>
        <dbReference type="PROSITE-ProRule" id="PRU00221"/>
    </source>
</evidence>
<feature type="compositionally biased region" description="Polar residues" evidence="2">
    <location>
        <begin position="617"/>
        <end position="626"/>
    </location>
</feature>
<dbReference type="Ensembl" id="ENSLBET00000038823.1">
    <property type="protein sequence ID" value="ENSLBEP00000037284.1"/>
    <property type="gene ID" value="ENSLBEG00000027814.1"/>
</dbReference>
<dbReference type="PANTHER" id="PTHR19872:SF7">
    <property type="entry name" value="F-BOX AND WD REPEAT DOMAIN CONTAINING PROTEIN 10B-RELATED"/>
    <property type="match status" value="1"/>
</dbReference>
<dbReference type="InParanoid" id="A0A3Q3H0B4"/>
<protein>
    <submittedName>
        <fullName evidence="3">F-box and WD repeat domain containing 10</fullName>
    </submittedName>
</protein>
<dbReference type="PROSITE" id="PS50294">
    <property type="entry name" value="WD_REPEATS_REGION"/>
    <property type="match status" value="2"/>
</dbReference>
<dbReference type="STRING" id="56723.ENSLBEP00000037284"/>
<feature type="region of interest" description="Disordered" evidence="2">
    <location>
        <begin position="608"/>
        <end position="635"/>
    </location>
</feature>
<dbReference type="Gene3D" id="2.130.10.10">
    <property type="entry name" value="YVTN repeat-like/Quinoprotein amine dehydrogenase"/>
    <property type="match status" value="1"/>
</dbReference>
<proteinExistence type="predicted"/>
<dbReference type="Proteomes" id="UP000261660">
    <property type="component" value="Unplaced"/>
</dbReference>
<name>A0A3Q3H0B4_9LABR</name>
<organism evidence="3 4">
    <name type="scientific">Labrus bergylta</name>
    <name type="common">ballan wrasse</name>
    <dbReference type="NCBI Taxonomy" id="56723"/>
    <lineage>
        <taxon>Eukaryota</taxon>
        <taxon>Metazoa</taxon>
        <taxon>Chordata</taxon>
        <taxon>Craniata</taxon>
        <taxon>Vertebrata</taxon>
        <taxon>Euteleostomi</taxon>
        <taxon>Actinopterygii</taxon>
        <taxon>Neopterygii</taxon>
        <taxon>Teleostei</taxon>
        <taxon>Neoteleostei</taxon>
        <taxon>Acanthomorphata</taxon>
        <taxon>Eupercaria</taxon>
        <taxon>Labriformes</taxon>
        <taxon>Labridae</taxon>
        <taxon>Labrus</taxon>
    </lineage>
</organism>
<dbReference type="Pfam" id="PF00400">
    <property type="entry name" value="WD40"/>
    <property type="match status" value="2"/>
</dbReference>
<dbReference type="SMART" id="SM00320">
    <property type="entry name" value="WD40"/>
    <property type="match status" value="5"/>
</dbReference>
<feature type="repeat" description="WD" evidence="1">
    <location>
        <begin position="292"/>
        <end position="333"/>
    </location>
</feature>
<keyword evidence="4" id="KW-1185">Reference proteome</keyword>
<dbReference type="PANTHER" id="PTHR19872">
    <property type="entry name" value="UBIQUITIN LIGASE SPECIFICITY FACTOR/HREP PROTEIN"/>
    <property type="match status" value="1"/>
</dbReference>
<reference evidence="3" key="1">
    <citation type="submission" date="2025-08" db="UniProtKB">
        <authorList>
            <consortium name="Ensembl"/>
        </authorList>
    </citation>
    <scope>IDENTIFICATION</scope>
</reference>